<dbReference type="InterPro" id="IPR046522">
    <property type="entry name" value="DUF6699"/>
</dbReference>
<feature type="domain" description="DUF6699" evidence="1">
    <location>
        <begin position="89"/>
        <end position="151"/>
    </location>
</feature>
<protein>
    <recommendedName>
        <fullName evidence="1">DUF6699 domain-containing protein</fullName>
    </recommendedName>
</protein>
<comment type="caution">
    <text evidence="2">The sequence shown here is derived from an EMBL/GenBank/DDBJ whole genome shotgun (WGS) entry which is preliminary data.</text>
</comment>
<gene>
    <name evidence="2" type="ORF">FB45DRAFT_1031581</name>
</gene>
<reference evidence="2" key="1">
    <citation type="submission" date="2023-03" db="EMBL/GenBank/DDBJ databases">
        <title>Massive genome expansion in bonnet fungi (Mycena s.s.) driven by repeated elements and novel gene families across ecological guilds.</title>
        <authorList>
            <consortium name="Lawrence Berkeley National Laboratory"/>
            <person name="Harder C.B."/>
            <person name="Miyauchi S."/>
            <person name="Viragh M."/>
            <person name="Kuo A."/>
            <person name="Thoen E."/>
            <person name="Andreopoulos B."/>
            <person name="Lu D."/>
            <person name="Skrede I."/>
            <person name="Drula E."/>
            <person name="Henrissat B."/>
            <person name="Morin E."/>
            <person name="Kohler A."/>
            <person name="Barry K."/>
            <person name="LaButti K."/>
            <person name="Morin E."/>
            <person name="Salamov A."/>
            <person name="Lipzen A."/>
            <person name="Mereny Z."/>
            <person name="Hegedus B."/>
            <person name="Baldrian P."/>
            <person name="Stursova M."/>
            <person name="Weitz H."/>
            <person name="Taylor A."/>
            <person name="Grigoriev I.V."/>
            <person name="Nagy L.G."/>
            <person name="Martin F."/>
            <person name="Kauserud H."/>
        </authorList>
    </citation>
    <scope>NUCLEOTIDE SEQUENCE</scope>
    <source>
        <strain evidence="2">9284</strain>
    </source>
</reference>
<dbReference type="AlphaFoldDB" id="A0AAD7BKX6"/>
<organism evidence="2 3">
    <name type="scientific">Roridomyces roridus</name>
    <dbReference type="NCBI Taxonomy" id="1738132"/>
    <lineage>
        <taxon>Eukaryota</taxon>
        <taxon>Fungi</taxon>
        <taxon>Dikarya</taxon>
        <taxon>Basidiomycota</taxon>
        <taxon>Agaricomycotina</taxon>
        <taxon>Agaricomycetes</taxon>
        <taxon>Agaricomycetidae</taxon>
        <taxon>Agaricales</taxon>
        <taxon>Marasmiineae</taxon>
        <taxon>Mycenaceae</taxon>
        <taxon>Roridomyces</taxon>
    </lineage>
</organism>
<dbReference type="EMBL" id="JARKIF010000014">
    <property type="protein sequence ID" value="KAJ7623666.1"/>
    <property type="molecule type" value="Genomic_DNA"/>
</dbReference>
<sequence>MQLFKKASWAYIEGGHAETDVEPGVKSDPFLMHPIFQHISYRLCDDVSKVEVYFQKKGQVDEIVNAEHADDDDAWTDVESESETIVIPLASSGTLNDLATIPAVTHFRITIEEWRLGDDETYTLTVENDKGVTVSDVFTQMRAAVTHDAVETDEGPELVVEALVDCVYEGFGAYKRTGKTLSTYLSLGT</sequence>
<evidence type="ECO:0000259" key="1">
    <source>
        <dbReference type="Pfam" id="PF20415"/>
    </source>
</evidence>
<evidence type="ECO:0000313" key="2">
    <source>
        <dbReference type="EMBL" id="KAJ7623666.1"/>
    </source>
</evidence>
<keyword evidence="3" id="KW-1185">Reference proteome</keyword>
<proteinExistence type="predicted"/>
<evidence type="ECO:0000313" key="3">
    <source>
        <dbReference type="Proteomes" id="UP001221142"/>
    </source>
</evidence>
<dbReference type="Pfam" id="PF20415">
    <property type="entry name" value="DUF6699"/>
    <property type="match status" value="1"/>
</dbReference>
<dbReference type="Proteomes" id="UP001221142">
    <property type="component" value="Unassembled WGS sequence"/>
</dbReference>
<accession>A0AAD7BKX6</accession>
<name>A0AAD7BKX6_9AGAR</name>